<evidence type="ECO:0000256" key="1">
    <source>
        <dbReference type="ARBA" id="ARBA00001282"/>
    </source>
</evidence>
<dbReference type="PROSITE" id="PS01295">
    <property type="entry name" value="ISPD"/>
    <property type="match status" value="1"/>
</dbReference>
<comment type="catalytic activity">
    <reaction evidence="1 7">
        <text>2-C-methyl-D-erythritol 4-phosphate + CTP + H(+) = 4-CDP-2-C-methyl-D-erythritol + diphosphate</text>
        <dbReference type="Rhea" id="RHEA:13429"/>
        <dbReference type="ChEBI" id="CHEBI:15378"/>
        <dbReference type="ChEBI" id="CHEBI:33019"/>
        <dbReference type="ChEBI" id="CHEBI:37563"/>
        <dbReference type="ChEBI" id="CHEBI:57823"/>
        <dbReference type="ChEBI" id="CHEBI:58262"/>
        <dbReference type="EC" id="2.7.7.60"/>
    </reaction>
</comment>
<comment type="caution">
    <text evidence="8">The sequence shown here is derived from an EMBL/GenBank/DDBJ whole genome shotgun (WGS) entry which is preliminary data.</text>
</comment>
<dbReference type="CDD" id="cd02516">
    <property type="entry name" value="CDP-ME_synthetase"/>
    <property type="match status" value="1"/>
</dbReference>
<evidence type="ECO:0000256" key="7">
    <source>
        <dbReference type="HAMAP-Rule" id="MF_00108"/>
    </source>
</evidence>
<name>A0ABU9DAS1_9PROT</name>
<evidence type="ECO:0000256" key="3">
    <source>
        <dbReference type="ARBA" id="ARBA00009789"/>
    </source>
</evidence>
<dbReference type="PANTHER" id="PTHR32125:SF4">
    <property type="entry name" value="2-C-METHYL-D-ERYTHRITOL 4-PHOSPHATE CYTIDYLYLTRANSFERASE, CHLOROPLASTIC"/>
    <property type="match status" value="1"/>
</dbReference>
<dbReference type="RefSeq" id="WP_341371675.1">
    <property type="nucleotide sequence ID" value="NZ_JBBPCO010000013.1"/>
</dbReference>
<dbReference type="HAMAP" id="MF_00108">
    <property type="entry name" value="IspD"/>
    <property type="match status" value="1"/>
</dbReference>
<dbReference type="Gene3D" id="3.90.550.10">
    <property type="entry name" value="Spore Coat Polysaccharide Biosynthesis Protein SpsA, Chain A"/>
    <property type="match status" value="1"/>
</dbReference>
<evidence type="ECO:0000256" key="4">
    <source>
        <dbReference type="ARBA" id="ARBA00022679"/>
    </source>
</evidence>
<evidence type="ECO:0000256" key="5">
    <source>
        <dbReference type="ARBA" id="ARBA00022695"/>
    </source>
</evidence>
<feature type="site" description="Transition state stabilizer" evidence="7">
    <location>
        <position position="22"/>
    </location>
</feature>
<feature type="site" description="Positions MEP for the nucleophilic attack" evidence="7">
    <location>
        <position position="222"/>
    </location>
</feature>
<keyword evidence="6 7" id="KW-0414">Isoprene biosynthesis</keyword>
<dbReference type="NCBIfam" id="TIGR00453">
    <property type="entry name" value="ispD"/>
    <property type="match status" value="1"/>
</dbReference>
<gene>
    <name evidence="7 8" type="primary">ispD</name>
    <name evidence="8" type="ORF">WOB96_12745</name>
</gene>
<comment type="pathway">
    <text evidence="2 7">Isoprenoid biosynthesis; isopentenyl diphosphate biosynthesis via DXP pathway; isopentenyl diphosphate from 1-deoxy-D-xylulose 5-phosphate: step 2/6.</text>
</comment>
<dbReference type="GO" id="GO:0050518">
    <property type="term" value="F:2-C-methyl-D-erythritol 4-phosphate cytidylyltransferase activity"/>
    <property type="evidence" value="ECO:0007669"/>
    <property type="project" value="UniProtKB-EC"/>
</dbReference>
<dbReference type="EC" id="2.7.7.60" evidence="7"/>
<dbReference type="Pfam" id="PF01128">
    <property type="entry name" value="IspD"/>
    <property type="match status" value="1"/>
</dbReference>
<keyword evidence="9" id="KW-1185">Reference proteome</keyword>
<comment type="similarity">
    <text evidence="3 7">Belongs to the IspD/TarI cytidylyltransferase family. IspD subfamily.</text>
</comment>
<dbReference type="InterPro" id="IPR050088">
    <property type="entry name" value="IspD/TarI_cytidylyltransf_bact"/>
</dbReference>
<proteinExistence type="inferred from homology"/>
<feature type="site" description="Positions MEP for the nucleophilic attack" evidence="7">
    <location>
        <position position="166"/>
    </location>
</feature>
<accession>A0ABU9DAS1</accession>
<evidence type="ECO:0000313" key="8">
    <source>
        <dbReference type="EMBL" id="MEK8090622.1"/>
    </source>
</evidence>
<keyword evidence="4 7" id="KW-0808">Transferase</keyword>
<evidence type="ECO:0000313" key="9">
    <source>
        <dbReference type="Proteomes" id="UP001446205"/>
    </source>
</evidence>
<reference evidence="8 9" key="1">
    <citation type="submission" date="2024-04" db="EMBL/GenBank/DDBJ databases">
        <authorList>
            <person name="Abashina T."/>
            <person name="Shaikin A."/>
        </authorList>
    </citation>
    <scope>NUCLEOTIDE SEQUENCE [LARGE SCALE GENOMIC DNA]</scope>
    <source>
        <strain evidence="8 9">AAFK</strain>
    </source>
</reference>
<dbReference type="InterPro" id="IPR034683">
    <property type="entry name" value="IspD/TarI"/>
</dbReference>
<dbReference type="InterPro" id="IPR001228">
    <property type="entry name" value="IspD"/>
</dbReference>
<dbReference type="EMBL" id="JBBPCO010000013">
    <property type="protein sequence ID" value="MEK8090622.1"/>
    <property type="molecule type" value="Genomic_DNA"/>
</dbReference>
<dbReference type="SUPFAM" id="SSF53448">
    <property type="entry name" value="Nucleotide-diphospho-sugar transferases"/>
    <property type="match status" value="1"/>
</dbReference>
<dbReference type="Proteomes" id="UP001446205">
    <property type="component" value="Unassembled WGS sequence"/>
</dbReference>
<dbReference type="InterPro" id="IPR029044">
    <property type="entry name" value="Nucleotide-diphossugar_trans"/>
</dbReference>
<evidence type="ECO:0000256" key="2">
    <source>
        <dbReference type="ARBA" id="ARBA00004787"/>
    </source>
</evidence>
<evidence type="ECO:0000256" key="6">
    <source>
        <dbReference type="ARBA" id="ARBA00023229"/>
    </source>
</evidence>
<feature type="site" description="Transition state stabilizer" evidence="7">
    <location>
        <position position="29"/>
    </location>
</feature>
<dbReference type="PANTHER" id="PTHR32125">
    <property type="entry name" value="2-C-METHYL-D-ERYTHRITOL 4-PHOSPHATE CYTIDYLYLTRANSFERASE, CHLOROPLASTIC"/>
    <property type="match status" value="1"/>
</dbReference>
<organism evidence="8 9">
    <name type="scientific">Thermithiobacillus plumbiphilus</name>
    <dbReference type="NCBI Taxonomy" id="1729899"/>
    <lineage>
        <taxon>Bacteria</taxon>
        <taxon>Pseudomonadati</taxon>
        <taxon>Pseudomonadota</taxon>
        <taxon>Acidithiobacillia</taxon>
        <taxon>Acidithiobacillales</taxon>
        <taxon>Thermithiobacillaceae</taxon>
        <taxon>Thermithiobacillus</taxon>
    </lineage>
</organism>
<comment type="function">
    <text evidence="7">Catalyzes the formation of 4-diphosphocytidyl-2-C-methyl-D-erythritol from CTP and 2-C-methyl-D-erythritol 4-phosphate (MEP).</text>
</comment>
<dbReference type="InterPro" id="IPR018294">
    <property type="entry name" value="ISPD_synthase_CS"/>
</dbReference>
<sequence length="244" mass="26107">MSDSEISRPVWAVIPAAGSGSRMGTAIPKQFLMLQDKPVLAHTLDRLGLHPRLRGIQVATAADKAQWNAVAQHVAPLTRDKLLPVCVGGESRAQSVLRGLEALDAHADPRDWVLVHDAARPCLRQADIDALLQALDAGAEGAILGAPVADTLKRVDNCVIQETVPRQQLWRAFTPQAFRLGSLRAALSAALRQGVEITDEASAIERAGGHPRMVQGHTDNLKITLSEDMDMAAIILVGILAGEN</sequence>
<protein>
    <recommendedName>
        <fullName evidence="7">2-C-methyl-D-erythritol 4-phosphate cytidylyltransferase</fullName>
        <ecNumber evidence="7">2.7.7.60</ecNumber>
    </recommendedName>
    <alternativeName>
        <fullName evidence="7">4-diphosphocytidyl-2C-methyl-D-erythritol synthase</fullName>
    </alternativeName>
    <alternativeName>
        <fullName evidence="7">MEP cytidylyltransferase</fullName>
        <shortName evidence="7">MCT</shortName>
    </alternativeName>
</protein>
<keyword evidence="5 7" id="KW-0548">Nucleotidyltransferase</keyword>